<dbReference type="Proteomes" id="UP000182152">
    <property type="component" value="Unassembled WGS sequence"/>
</dbReference>
<gene>
    <name evidence="1" type="ORF">RV14_GL000604</name>
</gene>
<dbReference type="AlphaFoldDB" id="A0A1L8WGS2"/>
<reference evidence="1 2" key="1">
    <citation type="submission" date="2014-12" db="EMBL/GenBank/DDBJ databases">
        <title>Draft genome sequences of 29 type strains of Enterococci.</title>
        <authorList>
            <person name="Zhong Z."/>
            <person name="Sun Z."/>
            <person name="Liu W."/>
            <person name="Zhang W."/>
            <person name="Zhang H."/>
        </authorList>
    </citation>
    <scope>NUCLEOTIDE SEQUENCE [LARGE SCALE GENOMIC DNA]</scope>
    <source>
        <strain evidence="1 2">DSM 15687</strain>
    </source>
</reference>
<proteinExistence type="predicted"/>
<comment type="caution">
    <text evidence="1">The sequence shown here is derived from an EMBL/GenBank/DDBJ whole genome shotgun (WGS) entry which is preliminary data.</text>
</comment>
<sequence length="40" mass="4730">MLLRSTVKLVQVKERLAKQLIEQTKLLPEFDLYQSVRRSA</sequence>
<evidence type="ECO:0000313" key="1">
    <source>
        <dbReference type="EMBL" id="OJG80235.1"/>
    </source>
</evidence>
<name>A0A1L8WGS2_9ENTE</name>
<protein>
    <submittedName>
        <fullName evidence="1">Uncharacterized protein</fullName>
    </submittedName>
</protein>
<keyword evidence="2" id="KW-1185">Reference proteome</keyword>
<accession>A0A1L8WGS2</accession>
<dbReference type="EMBL" id="JXLB01000015">
    <property type="protein sequence ID" value="OJG80235.1"/>
    <property type="molecule type" value="Genomic_DNA"/>
</dbReference>
<evidence type="ECO:0000313" key="2">
    <source>
        <dbReference type="Proteomes" id="UP000182152"/>
    </source>
</evidence>
<organism evidence="1 2">
    <name type="scientific">Enterococcus ratti</name>
    <dbReference type="NCBI Taxonomy" id="150033"/>
    <lineage>
        <taxon>Bacteria</taxon>
        <taxon>Bacillati</taxon>
        <taxon>Bacillota</taxon>
        <taxon>Bacilli</taxon>
        <taxon>Lactobacillales</taxon>
        <taxon>Enterococcaceae</taxon>
        <taxon>Enterococcus</taxon>
    </lineage>
</organism>